<accession>A0A0A2M218</accession>
<dbReference type="Proteomes" id="UP000030152">
    <property type="component" value="Unassembled WGS sequence"/>
</dbReference>
<gene>
    <name evidence="1" type="ORF">Q765_12115</name>
</gene>
<evidence type="ECO:0000313" key="2">
    <source>
        <dbReference type="Proteomes" id="UP000030152"/>
    </source>
</evidence>
<comment type="caution">
    <text evidence="1">The sequence shown here is derived from an EMBL/GenBank/DDBJ whole genome shotgun (WGS) entry which is preliminary data.</text>
</comment>
<dbReference type="STRING" id="1121895.GCA_000378485_00782"/>
<dbReference type="OrthoDB" id="964294at2"/>
<proteinExistence type="predicted"/>
<protein>
    <submittedName>
        <fullName evidence="1">Uncharacterized protein</fullName>
    </submittedName>
</protein>
<dbReference type="RefSeq" id="WP_020211912.1">
    <property type="nucleotide sequence ID" value="NZ_JRLX01000011.1"/>
</dbReference>
<dbReference type="AlphaFoldDB" id="A0A0A2M218"/>
<name>A0A0A2M218_9FLAO</name>
<dbReference type="EMBL" id="JRLX01000011">
    <property type="protein sequence ID" value="KGO86314.1"/>
    <property type="molecule type" value="Genomic_DNA"/>
</dbReference>
<sequence>MEAIRQYIKVTGRNISITLPDDFNADEVEVIILPKNDDFYLTDEMKAELDLQLKEPATDYISAEESIAELKKKYGV</sequence>
<evidence type="ECO:0000313" key="1">
    <source>
        <dbReference type="EMBL" id="KGO86314.1"/>
    </source>
</evidence>
<keyword evidence="2" id="KW-1185">Reference proteome</keyword>
<reference evidence="1 2" key="1">
    <citation type="submission" date="2013-09" db="EMBL/GenBank/DDBJ databases">
        <authorList>
            <person name="Zeng Z."/>
            <person name="Chen C."/>
        </authorList>
    </citation>
    <scope>NUCLEOTIDE SEQUENCE [LARGE SCALE GENOMIC DNA]</scope>
    <source>
        <strain evidence="1 2">WB 3.3-2</strain>
    </source>
</reference>
<organism evidence="1 2">
    <name type="scientific">Flavobacterium rivuli WB 3.3-2 = DSM 21788</name>
    <dbReference type="NCBI Taxonomy" id="1121895"/>
    <lineage>
        <taxon>Bacteria</taxon>
        <taxon>Pseudomonadati</taxon>
        <taxon>Bacteroidota</taxon>
        <taxon>Flavobacteriia</taxon>
        <taxon>Flavobacteriales</taxon>
        <taxon>Flavobacteriaceae</taxon>
        <taxon>Flavobacterium</taxon>
    </lineage>
</organism>